<accession>A0A8S4RIC2</accession>
<organism evidence="2 3">
    <name type="scientific">Pararge aegeria aegeria</name>
    <dbReference type="NCBI Taxonomy" id="348720"/>
    <lineage>
        <taxon>Eukaryota</taxon>
        <taxon>Metazoa</taxon>
        <taxon>Ecdysozoa</taxon>
        <taxon>Arthropoda</taxon>
        <taxon>Hexapoda</taxon>
        <taxon>Insecta</taxon>
        <taxon>Pterygota</taxon>
        <taxon>Neoptera</taxon>
        <taxon>Endopterygota</taxon>
        <taxon>Lepidoptera</taxon>
        <taxon>Glossata</taxon>
        <taxon>Ditrysia</taxon>
        <taxon>Papilionoidea</taxon>
        <taxon>Nymphalidae</taxon>
        <taxon>Satyrinae</taxon>
        <taxon>Satyrini</taxon>
        <taxon>Parargina</taxon>
        <taxon>Pararge</taxon>
    </lineage>
</organism>
<sequence>MAGVPVVLRTTEGSSRPSTETSPGKKRRRSSQSSPAVMLPTMPGPTEQLQLLRRMAMSYSSLTVTELRAKKKVPGLKDPTSMTPGYIDYNPTWY</sequence>
<evidence type="ECO:0000313" key="3">
    <source>
        <dbReference type="Proteomes" id="UP000838756"/>
    </source>
</evidence>
<comment type="caution">
    <text evidence="2">The sequence shown here is derived from an EMBL/GenBank/DDBJ whole genome shotgun (WGS) entry which is preliminary data.</text>
</comment>
<evidence type="ECO:0000256" key="1">
    <source>
        <dbReference type="SAM" id="MobiDB-lite"/>
    </source>
</evidence>
<dbReference type="AlphaFoldDB" id="A0A8S4RIC2"/>
<proteinExistence type="predicted"/>
<dbReference type="Proteomes" id="UP000838756">
    <property type="component" value="Unassembled WGS sequence"/>
</dbReference>
<evidence type="ECO:0000313" key="2">
    <source>
        <dbReference type="EMBL" id="CAH2236966.1"/>
    </source>
</evidence>
<reference evidence="2" key="1">
    <citation type="submission" date="2022-03" db="EMBL/GenBank/DDBJ databases">
        <authorList>
            <person name="Lindestad O."/>
        </authorList>
    </citation>
    <scope>NUCLEOTIDE SEQUENCE</scope>
</reference>
<gene>
    <name evidence="2" type="primary">jg9460</name>
    <name evidence="2" type="ORF">PAEG_LOCUS14284</name>
</gene>
<keyword evidence="3" id="KW-1185">Reference proteome</keyword>
<protein>
    <submittedName>
        <fullName evidence="2">Jg9460 protein</fullName>
    </submittedName>
</protein>
<name>A0A8S4RIC2_9NEOP</name>
<feature type="compositionally biased region" description="Polar residues" evidence="1">
    <location>
        <begin position="11"/>
        <end position="22"/>
    </location>
</feature>
<dbReference type="EMBL" id="CAKXAJ010025241">
    <property type="protein sequence ID" value="CAH2236966.1"/>
    <property type="molecule type" value="Genomic_DNA"/>
</dbReference>
<feature type="region of interest" description="Disordered" evidence="1">
    <location>
        <begin position="1"/>
        <end position="43"/>
    </location>
</feature>